<evidence type="ECO:0000256" key="1">
    <source>
        <dbReference type="SAM" id="MobiDB-lite"/>
    </source>
</evidence>
<dbReference type="InterPro" id="IPR002035">
    <property type="entry name" value="VWF_A"/>
</dbReference>
<dbReference type="SMART" id="SM00327">
    <property type="entry name" value="VWA"/>
    <property type="match status" value="1"/>
</dbReference>
<dbReference type="SUPFAM" id="SSF53300">
    <property type="entry name" value="vWA-like"/>
    <property type="match status" value="1"/>
</dbReference>
<proteinExistence type="predicted"/>
<feature type="region of interest" description="Disordered" evidence="1">
    <location>
        <begin position="64"/>
        <end position="103"/>
    </location>
</feature>
<dbReference type="CDD" id="cd00198">
    <property type="entry name" value="vWFA"/>
    <property type="match status" value="1"/>
</dbReference>
<name>A0ABQ9EJQ1_TEGGR</name>
<accession>A0ABQ9EJQ1</accession>
<evidence type="ECO:0000259" key="2">
    <source>
        <dbReference type="PROSITE" id="PS50234"/>
    </source>
</evidence>
<organism evidence="3 4">
    <name type="scientific">Tegillarca granosa</name>
    <name type="common">Malaysian cockle</name>
    <name type="synonym">Anadara granosa</name>
    <dbReference type="NCBI Taxonomy" id="220873"/>
    <lineage>
        <taxon>Eukaryota</taxon>
        <taxon>Metazoa</taxon>
        <taxon>Spiralia</taxon>
        <taxon>Lophotrochozoa</taxon>
        <taxon>Mollusca</taxon>
        <taxon>Bivalvia</taxon>
        <taxon>Autobranchia</taxon>
        <taxon>Pteriomorphia</taxon>
        <taxon>Arcoida</taxon>
        <taxon>Arcoidea</taxon>
        <taxon>Arcidae</taxon>
        <taxon>Tegillarca</taxon>
    </lineage>
</organism>
<protein>
    <recommendedName>
        <fullName evidence="2">VWFA domain-containing protein</fullName>
    </recommendedName>
</protein>
<dbReference type="Gene3D" id="3.40.50.410">
    <property type="entry name" value="von Willebrand factor, type A domain"/>
    <property type="match status" value="1"/>
</dbReference>
<reference evidence="3 4" key="1">
    <citation type="submission" date="2022-12" db="EMBL/GenBank/DDBJ databases">
        <title>Chromosome-level genome of Tegillarca granosa.</title>
        <authorList>
            <person name="Kim J."/>
        </authorList>
    </citation>
    <scope>NUCLEOTIDE SEQUENCE [LARGE SCALE GENOMIC DNA]</scope>
    <source>
        <strain evidence="3">Teg-2019</strain>
        <tissue evidence="3">Adductor muscle</tissue>
    </source>
</reference>
<evidence type="ECO:0000313" key="4">
    <source>
        <dbReference type="Proteomes" id="UP001217089"/>
    </source>
</evidence>
<feature type="domain" description="VWFA" evidence="2">
    <location>
        <begin position="328"/>
        <end position="526"/>
    </location>
</feature>
<dbReference type="EMBL" id="JARBDR010000903">
    <property type="protein sequence ID" value="KAJ8304636.1"/>
    <property type="molecule type" value="Genomic_DNA"/>
</dbReference>
<sequence length="531" mass="55890">MKMSSNIPNSDSSISPPSTGTRSEATRTVRFNNIVTEHNYTPQQGQSQMDSDAELAEALQKLEHTDQGEPAERGQMSDLVGLSGLSGMGRGGIPGTNSGPFSRTTYMTTATRTQGMGRGGIPGTNSGPFSTTTYMATATRTQGPYGHMGGGVESVSTLYSRSDFGGFDMRGDMSSRSPGGEGYQGPPGMHEYMQRSDIYGSIGQGRAIQQGKVPGMTGMTGSLSQGARMPGMTGLMGQGAGMPGMRGLMSQGAGMPGMTGSLSQGARMPGMAGAMGHGKGQEMPGSMYGMPNAGSRGRGQRQDALIELLEREKIKAQTCEDSLAHGANTIIILDTSASMLGEPFQEAVEAIENFLLGLEENAMEYGLEENVGLITFGSEDQTGVVQHMTNDFSKIRDAMGNLTPGGMSPLSAALFCILGLFGRIQSVNVSGHVIPARVIIVSDGNVNEGPDTGVDICMDQNTFLEISNNVMDLAHNITEKTKVKMYFIPVGNPNEVIPDMLTAVTGGSVVLAGDVKWLSRSYIHHLSNEAS</sequence>
<dbReference type="Proteomes" id="UP001217089">
    <property type="component" value="Unassembled WGS sequence"/>
</dbReference>
<dbReference type="InterPro" id="IPR036465">
    <property type="entry name" value="vWFA_dom_sf"/>
</dbReference>
<dbReference type="PROSITE" id="PS50234">
    <property type="entry name" value="VWFA"/>
    <property type="match status" value="1"/>
</dbReference>
<gene>
    <name evidence="3" type="ORF">KUTeg_018219</name>
</gene>
<feature type="compositionally biased region" description="Low complexity" evidence="1">
    <location>
        <begin position="1"/>
        <end position="18"/>
    </location>
</feature>
<keyword evidence="4" id="KW-1185">Reference proteome</keyword>
<dbReference type="Pfam" id="PF13519">
    <property type="entry name" value="VWA_2"/>
    <property type="match status" value="1"/>
</dbReference>
<feature type="region of interest" description="Disordered" evidence="1">
    <location>
        <begin position="1"/>
        <end position="28"/>
    </location>
</feature>
<comment type="caution">
    <text evidence="3">The sequence shown here is derived from an EMBL/GenBank/DDBJ whole genome shotgun (WGS) entry which is preliminary data.</text>
</comment>
<evidence type="ECO:0000313" key="3">
    <source>
        <dbReference type="EMBL" id="KAJ8304636.1"/>
    </source>
</evidence>
<feature type="compositionally biased region" description="Gly residues" evidence="1">
    <location>
        <begin position="84"/>
        <end position="94"/>
    </location>
</feature>